<evidence type="ECO:0008006" key="3">
    <source>
        <dbReference type="Google" id="ProtNLM"/>
    </source>
</evidence>
<sequence length="152" mass="16400">MIDSTIPVESLVPHAGNMVLIDRLIECGENFAVAEVDVLNADRFSGSQDQVPSWIGIEYMAQTIAAMAGEHARHDSEPVKAGLLLGTRRYWCELASFTVGQTLTVRVKELLRGDTGLASFECIIESADGSPLAKANLNVFQTDQTIDTSATS</sequence>
<name>A0A5S9PVK6_9GAMM</name>
<organism evidence="1 2">
    <name type="scientific">BD1-7 clade bacterium</name>
    <dbReference type="NCBI Taxonomy" id="2029982"/>
    <lineage>
        <taxon>Bacteria</taxon>
        <taxon>Pseudomonadati</taxon>
        <taxon>Pseudomonadota</taxon>
        <taxon>Gammaproteobacteria</taxon>
        <taxon>Cellvibrionales</taxon>
        <taxon>Spongiibacteraceae</taxon>
        <taxon>BD1-7 clade</taxon>
    </lineage>
</organism>
<accession>A0A5S9PVK6</accession>
<evidence type="ECO:0000313" key="1">
    <source>
        <dbReference type="EMBL" id="CAA0108409.1"/>
    </source>
</evidence>
<dbReference type="EMBL" id="CACSIO010000012">
    <property type="protein sequence ID" value="CAA0108409.1"/>
    <property type="molecule type" value="Genomic_DNA"/>
</dbReference>
<dbReference type="InterPro" id="IPR016776">
    <property type="entry name" value="ApeP-like_dehydratase"/>
</dbReference>
<dbReference type="Proteomes" id="UP000441399">
    <property type="component" value="Unassembled WGS sequence"/>
</dbReference>
<dbReference type="SUPFAM" id="SSF54637">
    <property type="entry name" value="Thioesterase/thiol ester dehydrase-isomerase"/>
    <property type="match status" value="1"/>
</dbReference>
<dbReference type="CDD" id="cd01289">
    <property type="entry name" value="FabA_like"/>
    <property type="match status" value="1"/>
</dbReference>
<keyword evidence="2" id="KW-1185">Reference proteome</keyword>
<dbReference type="OrthoDB" id="9800188at2"/>
<protein>
    <recommendedName>
        <fullName evidence="3">3-hydroxylacyl-ACP dehydratase</fullName>
    </recommendedName>
</protein>
<dbReference type="Pfam" id="PF22817">
    <property type="entry name" value="ApeP-like"/>
    <property type="match status" value="1"/>
</dbReference>
<dbReference type="AlphaFoldDB" id="A0A5S9PVK6"/>
<proteinExistence type="predicted"/>
<gene>
    <name evidence="1" type="ORF">OPDIPICF_01342</name>
</gene>
<dbReference type="InterPro" id="IPR029069">
    <property type="entry name" value="HotDog_dom_sf"/>
</dbReference>
<reference evidence="1 2" key="1">
    <citation type="submission" date="2019-11" db="EMBL/GenBank/DDBJ databases">
        <authorList>
            <person name="Holert J."/>
        </authorList>
    </citation>
    <scope>NUCLEOTIDE SEQUENCE [LARGE SCALE GENOMIC DNA]</scope>
    <source>
        <strain evidence="1">SB11_3</strain>
    </source>
</reference>
<evidence type="ECO:0000313" key="2">
    <source>
        <dbReference type="Proteomes" id="UP000441399"/>
    </source>
</evidence>
<dbReference type="PIRSF" id="PIRSF020565">
    <property type="entry name" value="3Ho_Ac_ACP_DH_prd"/>
    <property type="match status" value="1"/>
</dbReference>
<dbReference type="Gene3D" id="3.10.129.10">
    <property type="entry name" value="Hotdog Thioesterase"/>
    <property type="match status" value="1"/>
</dbReference>